<dbReference type="PROSITE" id="PS50097">
    <property type="entry name" value="BTB"/>
    <property type="match status" value="1"/>
</dbReference>
<dbReference type="STRING" id="86259.A0A4Z1PJD2"/>
<dbReference type="OrthoDB" id="1022638at2759"/>
<organism evidence="2 3">
    <name type="scientific">Venturia nashicola</name>
    <dbReference type="NCBI Taxonomy" id="86259"/>
    <lineage>
        <taxon>Eukaryota</taxon>
        <taxon>Fungi</taxon>
        <taxon>Dikarya</taxon>
        <taxon>Ascomycota</taxon>
        <taxon>Pezizomycotina</taxon>
        <taxon>Dothideomycetes</taxon>
        <taxon>Pleosporomycetidae</taxon>
        <taxon>Venturiales</taxon>
        <taxon>Venturiaceae</taxon>
        <taxon>Venturia</taxon>
    </lineage>
</organism>
<dbReference type="Gene3D" id="3.30.710.10">
    <property type="entry name" value="Potassium Channel Kv1.1, Chain A"/>
    <property type="match status" value="1"/>
</dbReference>
<dbReference type="InterPro" id="IPR011333">
    <property type="entry name" value="SKP1/BTB/POZ_sf"/>
</dbReference>
<dbReference type="EMBL" id="SNSC02000006">
    <property type="protein sequence ID" value="TID23490.1"/>
    <property type="molecule type" value="Genomic_DNA"/>
</dbReference>
<dbReference type="AlphaFoldDB" id="A0A4Z1PJD2"/>
<accession>A0A4Z1PJD2</accession>
<feature type="domain" description="BTB" evidence="1">
    <location>
        <begin position="45"/>
        <end position="122"/>
    </location>
</feature>
<sequence>MNCCSCDIILNNANVEPNNQFSAPINPASTANEAIFLCYTSKQYTDLILICKSNVSIPVHKIIICPQCSFISNALKKPWAKTKPHPDHEAKEISYIDFSDDPTQAINQMIEFFYKGTYTSPPTDPSKSSTPTFHHGIDRIRQHVQVYIVATKYLIPTLAAKALQQITDLQHDYPKSMEQSPALVDLIRYLYENTSVSEGRGNEVGKIIAKVTARYAKYILETPGEGGTNVFFLGWEQGVPMTQTLIDEFVDAIAEKDETLAVVMLDYLEDFGKEVIKFLCHSWGKSGVEGEGGPNTQTYLYSYRWAPDQAEIWEREDTLPHMRELHAAFGPVHGQFVTL</sequence>
<dbReference type="PANTHER" id="PTHR47843">
    <property type="entry name" value="BTB DOMAIN-CONTAINING PROTEIN-RELATED"/>
    <property type="match status" value="1"/>
</dbReference>
<protein>
    <recommendedName>
        <fullName evidence="1">BTB domain-containing protein</fullName>
    </recommendedName>
</protein>
<evidence type="ECO:0000259" key="1">
    <source>
        <dbReference type="PROSITE" id="PS50097"/>
    </source>
</evidence>
<evidence type="ECO:0000313" key="3">
    <source>
        <dbReference type="Proteomes" id="UP000298493"/>
    </source>
</evidence>
<dbReference type="Pfam" id="PF00651">
    <property type="entry name" value="BTB"/>
    <property type="match status" value="1"/>
</dbReference>
<keyword evidence="3" id="KW-1185">Reference proteome</keyword>
<evidence type="ECO:0000313" key="2">
    <source>
        <dbReference type="EMBL" id="TID23490.1"/>
    </source>
</evidence>
<gene>
    <name evidence="2" type="ORF">E6O75_ATG03126</name>
</gene>
<comment type="caution">
    <text evidence="2">The sequence shown here is derived from an EMBL/GenBank/DDBJ whole genome shotgun (WGS) entry which is preliminary data.</text>
</comment>
<dbReference type="PANTHER" id="PTHR47843:SF5">
    <property type="entry name" value="BTB_POZ DOMAIN PROTEIN"/>
    <property type="match status" value="1"/>
</dbReference>
<reference evidence="2 3" key="1">
    <citation type="submission" date="2019-04" db="EMBL/GenBank/DDBJ databases">
        <title>High contiguity whole genome sequence and gene annotation resource for two Venturia nashicola isolates.</title>
        <authorList>
            <person name="Prokchorchik M."/>
            <person name="Won K."/>
            <person name="Lee Y."/>
            <person name="Choi E.D."/>
            <person name="Segonzac C."/>
            <person name="Sohn K.H."/>
        </authorList>
    </citation>
    <scope>NUCLEOTIDE SEQUENCE [LARGE SCALE GENOMIC DNA]</scope>
    <source>
        <strain evidence="2 3">PRI2</strain>
    </source>
</reference>
<dbReference type="Proteomes" id="UP000298493">
    <property type="component" value="Unassembled WGS sequence"/>
</dbReference>
<dbReference type="SUPFAM" id="SSF54695">
    <property type="entry name" value="POZ domain"/>
    <property type="match status" value="1"/>
</dbReference>
<proteinExistence type="predicted"/>
<dbReference type="InterPro" id="IPR000210">
    <property type="entry name" value="BTB/POZ_dom"/>
</dbReference>
<name>A0A4Z1PJD2_9PEZI</name>